<dbReference type="InterPro" id="IPR036291">
    <property type="entry name" value="NAD(P)-bd_dom_sf"/>
</dbReference>
<dbReference type="InterPro" id="IPR002204">
    <property type="entry name" value="3-OH-isobutyrate_DH-rel_CS"/>
</dbReference>
<protein>
    <submittedName>
        <fullName evidence="7">NAD-binding protein</fullName>
    </submittedName>
</protein>
<dbReference type="PROSITE" id="PS00895">
    <property type="entry name" value="3_HYDROXYISOBUT_DH"/>
    <property type="match status" value="1"/>
</dbReference>
<dbReference type="SUPFAM" id="SSF48179">
    <property type="entry name" value="6-phosphogluconate dehydrogenase C-terminal domain-like"/>
    <property type="match status" value="1"/>
</dbReference>
<dbReference type="OrthoDB" id="9786703at2"/>
<dbReference type="InterPro" id="IPR051265">
    <property type="entry name" value="HIBADH-related_NP60_sf"/>
</dbReference>
<organism evidence="7 8">
    <name type="scientific">Terrilactibacillus tamarindi</name>
    <dbReference type="NCBI Taxonomy" id="2599694"/>
    <lineage>
        <taxon>Bacteria</taxon>
        <taxon>Bacillati</taxon>
        <taxon>Bacillota</taxon>
        <taxon>Bacilli</taxon>
        <taxon>Bacillales</taxon>
        <taxon>Bacillaceae</taxon>
        <taxon>Terrilactibacillus</taxon>
    </lineage>
</organism>
<dbReference type="RefSeq" id="WP_155216262.1">
    <property type="nucleotide sequence ID" value="NZ_WNHB01000002.1"/>
</dbReference>
<accession>A0A6N8CS09</accession>
<dbReference type="Gene3D" id="3.40.50.720">
    <property type="entry name" value="NAD(P)-binding Rossmann-like Domain"/>
    <property type="match status" value="1"/>
</dbReference>
<dbReference type="Pfam" id="PF14833">
    <property type="entry name" value="NAD_binding_11"/>
    <property type="match status" value="1"/>
</dbReference>
<dbReference type="GO" id="GO:0050661">
    <property type="term" value="F:NADP binding"/>
    <property type="evidence" value="ECO:0007669"/>
    <property type="project" value="InterPro"/>
</dbReference>
<feature type="domain" description="6-phosphogluconate dehydrogenase NADP-binding" evidence="5">
    <location>
        <begin position="2"/>
        <end position="159"/>
    </location>
</feature>
<feature type="domain" description="3-hydroxyisobutyrate dehydrogenase-like NAD-binding" evidence="6">
    <location>
        <begin position="163"/>
        <end position="282"/>
    </location>
</feature>
<comment type="caution">
    <text evidence="7">The sequence shown here is derived from an EMBL/GenBank/DDBJ whole genome shotgun (WGS) entry which is preliminary data.</text>
</comment>
<dbReference type="SUPFAM" id="SSF51735">
    <property type="entry name" value="NAD(P)-binding Rossmann-fold domains"/>
    <property type="match status" value="1"/>
</dbReference>
<keyword evidence="3" id="KW-0520">NAD</keyword>
<dbReference type="GO" id="GO:0016054">
    <property type="term" value="P:organic acid catabolic process"/>
    <property type="evidence" value="ECO:0007669"/>
    <property type="project" value="UniProtKB-ARBA"/>
</dbReference>
<evidence type="ECO:0000256" key="2">
    <source>
        <dbReference type="ARBA" id="ARBA00023002"/>
    </source>
</evidence>
<dbReference type="InterPro" id="IPR029154">
    <property type="entry name" value="HIBADH-like_NADP-bd"/>
</dbReference>
<evidence type="ECO:0000259" key="5">
    <source>
        <dbReference type="Pfam" id="PF03446"/>
    </source>
</evidence>
<dbReference type="AlphaFoldDB" id="A0A6N8CS09"/>
<comment type="similarity">
    <text evidence="1">Belongs to the HIBADH-related family.</text>
</comment>
<dbReference type="PANTHER" id="PTHR43580:SF2">
    <property type="entry name" value="CYTOKINE-LIKE NUCLEAR FACTOR N-PAC"/>
    <property type="match status" value="1"/>
</dbReference>
<name>A0A6N8CS09_9BACI</name>
<dbReference type="Pfam" id="PF03446">
    <property type="entry name" value="NAD_binding_2"/>
    <property type="match status" value="1"/>
</dbReference>
<dbReference type="GO" id="GO:0016491">
    <property type="term" value="F:oxidoreductase activity"/>
    <property type="evidence" value="ECO:0007669"/>
    <property type="project" value="UniProtKB-KW"/>
</dbReference>
<dbReference type="PIRSF" id="PIRSF000103">
    <property type="entry name" value="HIBADH"/>
    <property type="match status" value="1"/>
</dbReference>
<dbReference type="Proteomes" id="UP000440978">
    <property type="component" value="Unassembled WGS sequence"/>
</dbReference>
<dbReference type="GO" id="GO:0051287">
    <property type="term" value="F:NAD binding"/>
    <property type="evidence" value="ECO:0007669"/>
    <property type="project" value="InterPro"/>
</dbReference>
<evidence type="ECO:0000313" key="7">
    <source>
        <dbReference type="EMBL" id="MTT30766.1"/>
    </source>
</evidence>
<sequence length="288" mass="31459">MIGFIGLGIMGSRMANNLIEDGQELIVYNRTKEKAQPLLDKGAKWANSPIELAEQVDVIFTMLAKPEIVQHVAIGDNGFLPAMKDGSLWVDCSTVGPVFSRKMAEEALSRNIRFVDAPVLGSKIPAEKGELVFVVGGHQKDIEAIQPYLDVMGKSVKYQGEHGQGSSMKLVVNSMLAQTMIAFSEAIALGESLNLGKENVVDTLLNGPTTAPFLKAKRSHIMGESTDVEFAIDYIQKDLHLASLMAYEESTALPFINLAKELYALAKVQGKAKEDMSTIYQALYPNHE</sequence>
<dbReference type="Gene3D" id="1.10.1040.10">
    <property type="entry name" value="N-(1-d-carboxylethyl)-l-norvaline Dehydrogenase, domain 2"/>
    <property type="match status" value="1"/>
</dbReference>
<proteinExistence type="inferred from homology"/>
<keyword evidence="8" id="KW-1185">Reference proteome</keyword>
<dbReference type="InterPro" id="IPR008927">
    <property type="entry name" value="6-PGluconate_DH-like_C_sf"/>
</dbReference>
<dbReference type="EMBL" id="WNHB01000002">
    <property type="protein sequence ID" value="MTT30766.1"/>
    <property type="molecule type" value="Genomic_DNA"/>
</dbReference>
<evidence type="ECO:0000256" key="1">
    <source>
        <dbReference type="ARBA" id="ARBA00009080"/>
    </source>
</evidence>
<evidence type="ECO:0000259" key="6">
    <source>
        <dbReference type="Pfam" id="PF14833"/>
    </source>
</evidence>
<evidence type="ECO:0000256" key="3">
    <source>
        <dbReference type="ARBA" id="ARBA00023027"/>
    </source>
</evidence>
<dbReference type="InterPro" id="IPR006115">
    <property type="entry name" value="6PGDH_NADP-bd"/>
</dbReference>
<evidence type="ECO:0000313" key="8">
    <source>
        <dbReference type="Proteomes" id="UP000440978"/>
    </source>
</evidence>
<feature type="active site" evidence="4">
    <location>
        <position position="169"/>
    </location>
</feature>
<evidence type="ECO:0000256" key="4">
    <source>
        <dbReference type="PIRSR" id="PIRSR000103-1"/>
    </source>
</evidence>
<keyword evidence="2" id="KW-0560">Oxidoreductase</keyword>
<dbReference type="InterPro" id="IPR013328">
    <property type="entry name" value="6PGD_dom2"/>
</dbReference>
<dbReference type="InterPro" id="IPR015815">
    <property type="entry name" value="HIBADH-related"/>
</dbReference>
<gene>
    <name evidence="7" type="ORF">GMB86_01895</name>
</gene>
<reference evidence="7 8" key="1">
    <citation type="submission" date="2019-11" db="EMBL/GenBank/DDBJ databases">
        <title>Terrilactibacillus tamarindus sp. nov. BCM23-1 isolated from bark of Tamarindus indica.</title>
        <authorList>
            <person name="Kingkaew E."/>
            <person name="Tanasupawat S."/>
        </authorList>
    </citation>
    <scope>NUCLEOTIDE SEQUENCE [LARGE SCALE GENOMIC DNA]</scope>
    <source>
        <strain evidence="7 8">BCM23-1</strain>
    </source>
</reference>
<dbReference type="PANTHER" id="PTHR43580">
    <property type="entry name" value="OXIDOREDUCTASE GLYR1-RELATED"/>
    <property type="match status" value="1"/>
</dbReference>